<reference evidence="1 2" key="1">
    <citation type="submission" date="2024-03" db="EMBL/GenBank/DDBJ databases">
        <title>Bacilli Hybrid Assemblies.</title>
        <authorList>
            <person name="Kovac J."/>
        </authorList>
    </citation>
    <scope>NUCLEOTIDE SEQUENCE [LARGE SCALE GENOMIC DNA]</scope>
    <source>
        <strain evidence="1 2">FSL M8-0022</strain>
    </source>
</reference>
<accession>A0ABU9K1P7</accession>
<dbReference type="Proteomes" id="UP001459714">
    <property type="component" value="Unassembled WGS sequence"/>
</dbReference>
<protein>
    <submittedName>
        <fullName evidence="1">Uncharacterized protein</fullName>
    </submittedName>
</protein>
<gene>
    <name evidence="1" type="ORF">NST17_15250</name>
</gene>
<keyword evidence="2" id="KW-1185">Reference proteome</keyword>
<organism evidence="1 2">
    <name type="scientific">Caldifermentibacillus hisashii</name>
    <dbReference type="NCBI Taxonomy" id="996558"/>
    <lineage>
        <taxon>Bacteria</taxon>
        <taxon>Bacillati</taxon>
        <taxon>Bacillota</taxon>
        <taxon>Bacilli</taxon>
        <taxon>Bacillales</taxon>
        <taxon>Bacillaceae</taxon>
        <taxon>Caldifermentibacillus</taxon>
    </lineage>
</organism>
<comment type="caution">
    <text evidence="1">The sequence shown here is derived from an EMBL/GenBank/DDBJ whole genome shotgun (WGS) entry which is preliminary data.</text>
</comment>
<dbReference type="EMBL" id="JBBYAK010000001">
    <property type="protein sequence ID" value="MEL3958519.1"/>
    <property type="molecule type" value="Genomic_DNA"/>
</dbReference>
<sequence length="77" mass="8632">MIVVINRSEKSTAANLLSKQLYKAENKIPLFTWMITLLKEQALSAGRRTIFKKMGRCHCNISLSGTNPHLSAQGRSE</sequence>
<dbReference type="RefSeq" id="WP_342020533.1">
    <property type="nucleotide sequence ID" value="NZ_JBBYAK010000001.1"/>
</dbReference>
<name>A0ABU9K1P7_9BACI</name>
<evidence type="ECO:0000313" key="2">
    <source>
        <dbReference type="Proteomes" id="UP001459714"/>
    </source>
</evidence>
<evidence type="ECO:0000313" key="1">
    <source>
        <dbReference type="EMBL" id="MEL3958519.1"/>
    </source>
</evidence>
<proteinExistence type="predicted"/>